<evidence type="ECO:0000313" key="2">
    <source>
        <dbReference type="EMBL" id="QQA63351.1"/>
    </source>
</evidence>
<gene>
    <name evidence="2" type="ORF">JC965_17610</name>
</gene>
<reference evidence="2" key="1">
    <citation type="submission" date="2020-12" db="EMBL/GenBank/DDBJ databases">
        <title>GES Beta-lactamases isolated from hospital effluents in Brazil.</title>
        <authorList>
            <person name="Conte D."/>
            <person name="Mesa D."/>
            <person name="Palmeiro J.K."/>
            <person name="Dalla-Costa L.M."/>
        </authorList>
    </citation>
    <scope>NUCLEOTIDE SEQUENCE [LARGE SCALE GENOMIC DNA]</scope>
    <source>
        <strain evidence="2">Aero21</strain>
    </source>
</reference>
<dbReference type="InterPro" id="IPR032341">
    <property type="entry name" value="MITD1_C"/>
</dbReference>
<dbReference type="EMBL" id="CP065937">
    <property type="protein sequence ID" value="QQA63351.1"/>
    <property type="molecule type" value="Genomic_DNA"/>
</dbReference>
<name>A0A7T3X6X3_AERCA</name>
<proteinExistence type="predicted"/>
<dbReference type="Gene3D" id="3.30.870.30">
    <property type="entry name" value="MITD, C-terminal phospholipase D-like domain"/>
    <property type="match status" value="1"/>
</dbReference>
<dbReference type="AlphaFoldDB" id="A0A7T3X6X3"/>
<protein>
    <recommendedName>
        <fullName evidence="1">MITD1 C-terminal phospholipase D-like domain-containing protein</fullName>
    </recommendedName>
</protein>
<dbReference type="Pfam" id="PF16565">
    <property type="entry name" value="MIT_C"/>
    <property type="match status" value="1"/>
</dbReference>
<accession>A0A7T3X6X3</accession>
<feature type="domain" description="MITD1 C-terminal phospholipase D-like" evidence="1">
    <location>
        <begin position="96"/>
        <end position="196"/>
    </location>
</feature>
<evidence type="ECO:0000259" key="1">
    <source>
        <dbReference type="Pfam" id="PF16565"/>
    </source>
</evidence>
<organism evidence="2">
    <name type="scientific">Aeromonas caviae</name>
    <name type="common">Aeromonas punctata</name>
    <dbReference type="NCBI Taxonomy" id="648"/>
    <lineage>
        <taxon>Bacteria</taxon>
        <taxon>Pseudomonadati</taxon>
        <taxon>Pseudomonadota</taxon>
        <taxon>Gammaproteobacteria</taxon>
        <taxon>Aeromonadales</taxon>
        <taxon>Aeromonadaceae</taxon>
        <taxon>Aeromonas</taxon>
    </lineage>
</organism>
<sequence length="240" mass="27539">MGVHDRPEYALRYIGEDEVLEYFNIQGEDDIYASCAYFAGHFIFDELTHQSQTYVDYGIDVSSIINYQNFLGRGDNPIFEKTLTDGGNESPNALCKYFKNESNVTFIDNYINKKSIDFIKHVIMGLRNGAHVTIVTKKASFNKAKSFVCNDIAAVRSDLNIYFYYLDEDKEFHDRHILIGNRIYIRSTSGLDAFSYNGLWNNREGTFSVYDVHESTTVKNFNARDISGSLIAMKIKRVDV</sequence>
<dbReference type="InterPro" id="IPR038113">
    <property type="entry name" value="MITD1_C_sf"/>
</dbReference>